<dbReference type="Pfam" id="PF00400">
    <property type="entry name" value="WD40"/>
    <property type="match status" value="2"/>
</dbReference>
<dbReference type="OrthoDB" id="674604at2759"/>
<dbReference type="RefSeq" id="XP_002957773.1">
    <property type="nucleotide sequence ID" value="XM_002957727.1"/>
</dbReference>
<evidence type="ECO:0000256" key="1">
    <source>
        <dbReference type="SAM" id="MobiDB-lite"/>
    </source>
</evidence>
<proteinExistence type="predicted"/>
<reference evidence="2 3" key="1">
    <citation type="journal article" date="2010" name="Science">
        <title>Genomic analysis of organismal complexity in the multicellular green alga Volvox carteri.</title>
        <authorList>
            <person name="Prochnik S.E."/>
            <person name="Umen J."/>
            <person name="Nedelcu A.M."/>
            <person name="Hallmann A."/>
            <person name="Miller S.M."/>
            <person name="Nishii I."/>
            <person name="Ferris P."/>
            <person name="Kuo A."/>
            <person name="Mitros T."/>
            <person name="Fritz-Laylin L.K."/>
            <person name="Hellsten U."/>
            <person name="Chapman J."/>
            <person name="Simakov O."/>
            <person name="Rensing S.A."/>
            <person name="Terry A."/>
            <person name="Pangilinan J."/>
            <person name="Kapitonov V."/>
            <person name="Jurka J."/>
            <person name="Salamov A."/>
            <person name="Shapiro H."/>
            <person name="Schmutz J."/>
            <person name="Grimwood J."/>
            <person name="Lindquist E."/>
            <person name="Lucas S."/>
            <person name="Grigoriev I.V."/>
            <person name="Schmitt R."/>
            <person name="Kirk D."/>
            <person name="Rokhsar D.S."/>
        </authorList>
    </citation>
    <scope>NUCLEOTIDE SEQUENCE [LARGE SCALE GENOMIC DNA]</scope>
    <source>
        <strain evidence="3">f. Nagariensis / Eve</strain>
    </source>
</reference>
<sequence>MDLRHGFWPTWRRCSPVPRSVLTCTPAYAVTPVQRRLARLQRGVKQGLLACCAVALDNISRPAVAIEPVFLEDVSGQGFCIPEAACPAVLQTRLSKAHTSAASAALVVQDMPDEKLVATASLDKGMAIWRFYSTQGESENLDGSCEESIEVTRLKVPGAPVFSLAKIPEVLPDGTILRKRPKPPGIYLGTASKEVLTWMLGSKDVTDKVVLDGHTGWVRSLAITGKWLFSCGCNYLRLWDTTFRTPKECDAVRLFTGDILAIAASDGRVFTAGADGSLRSWIITRSGDLQEGPSRERAHDGRVSACTVANGRVFTVSYDGSVKAWSAEALELVAEVRGAHNGDKIFCVAVGSNGVVFTGGDDKLVRAWDRDLNPVGNPLEGHAASVRVLSAGRRALLVSGDAEGDVCIWETYPVELPSPSRPSSPSTPTEALPSPLPPSSSVVTAESNTFLEVCAAGGAADAVLAGAGGPPAPPSCAVEVAMAGATMQHLESMLAAQHDQQQQADTTEELQQQQPLVHEEEQVVHDGMVASVSDEQKPPGAGAPAAAHDEGQQQPGAPMPVEEDVPTIAVAADNDDRVTVVDADTHPDSNKENSATAELSANWLAGTAGSCNGYQRDSEGDLEAVASAAPVCYANGSIGFTVMTAAVSGSANAAEEDLGGADASEEEEEAVPSHARQIEGGISRQRRLHGGAPKKAPKLVGWAPTQGASGHNEYELRLV</sequence>
<evidence type="ECO:0000313" key="2">
    <source>
        <dbReference type="EMBL" id="EFJ41205.1"/>
    </source>
</evidence>
<feature type="region of interest" description="Disordered" evidence="1">
    <location>
        <begin position="532"/>
        <end position="561"/>
    </location>
</feature>
<dbReference type="eggNOG" id="KOG4155">
    <property type="taxonomic scope" value="Eukaryota"/>
</dbReference>
<feature type="compositionally biased region" description="Low complexity" evidence="1">
    <location>
        <begin position="417"/>
        <end position="433"/>
    </location>
</feature>
<gene>
    <name evidence="2" type="ORF">VOLCADRAFT_98872</name>
</gene>
<dbReference type="InterPro" id="IPR053299">
    <property type="entry name" value="ASTRA_WD_repeat"/>
</dbReference>
<accession>D8UGI1</accession>
<dbReference type="AlphaFoldDB" id="D8UGI1"/>
<dbReference type="Proteomes" id="UP000001058">
    <property type="component" value="Unassembled WGS sequence"/>
</dbReference>
<dbReference type="SUPFAM" id="SSF50978">
    <property type="entry name" value="WD40 repeat-like"/>
    <property type="match status" value="1"/>
</dbReference>
<dbReference type="GeneID" id="9620814"/>
<feature type="region of interest" description="Disordered" evidence="1">
    <location>
        <begin position="656"/>
        <end position="711"/>
    </location>
</feature>
<dbReference type="InterPro" id="IPR015943">
    <property type="entry name" value="WD40/YVTN_repeat-like_dom_sf"/>
</dbReference>
<feature type="compositionally biased region" description="Acidic residues" evidence="1">
    <location>
        <begin position="656"/>
        <end position="670"/>
    </location>
</feature>
<dbReference type="STRING" id="3068.D8UGI1"/>
<feature type="region of interest" description="Disordered" evidence="1">
    <location>
        <begin position="414"/>
        <end position="442"/>
    </location>
</feature>
<name>D8UGI1_VOLCA</name>
<evidence type="ECO:0000313" key="3">
    <source>
        <dbReference type="Proteomes" id="UP000001058"/>
    </source>
</evidence>
<dbReference type="PANTHER" id="PTHR44156">
    <property type="entry name" value="SUPERNUMERARY LIMBS, ISOFORM B-RELATED"/>
    <property type="match status" value="1"/>
</dbReference>
<dbReference type="InterPro" id="IPR001680">
    <property type="entry name" value="WD40_rpt"/>
</dbReference>
<keyword evidence="3" id="KW-1185">Reference proteome</keyword>
<dbReference type="EMBL" id="GL378399">
    <property type="protein sequence ID" value="EFJ41205.1"/>
    <property type="molecule type" value="Genomic_DNA"/>
</dbReference>
<dbReference type="KEGG" id="vcn:VOLCADRAFT_98872"/>
<organism evidence="3">
    <name type="scientific">Volvox carteri f. nagariensis</name>
    <dbReference type="NCBI Taxonomy" id="3068"/>
    <lineage>
        <taxon>Eukaryota</taxon>
        <taxon>Viridiplantae</taxon>
        <taxon>Chlorophyta</taxon>
        <taxon>core chlorophytes</taxon>
        <taxon>Chlorophyceae</taxon>
        <taxon>CS clade</taxon>
        <taxon>Chlamydomonadales</taxon>
        <taxon>Volvocaceae</taxon>
        <taxon>Volvox</taxon>
    </lineage>
</organism>
<dbReference type="InterPro" id="IPR036322">
    <property type="entry name" value="WD40_repeat_dom_sf"/>
</dbReference>
<dbReference type="SMART" id="SM00320">
    <property type="entry name" value="WD40"/>
    <property type="match status" value="6"/>
</dbReference>
<dbReference type="Gene3D" id="2.130.10.10">
    <property type="entry name" value="YVTN repeat-like/Quinoprotein amine dehydrogenase"/>
    <property type="match status" value="2"/>
</dbReference>
<protein>
    <submittedName>
        <fullName evidence="2">Uncharacterized protein</fullName>
    </submittedName>
</protein>
<dbReference type="InParanoid" id="D8UGI1"/>